<comment type="caution">
    <text evidence="16">The sequence shown here is derived from an EMBL/GenBank/DDBJ whole genome shotgun (WGS) entry which is preliminary data.</text>
</comment>
<dbReference type="InterPro" id="IPR004385">
    <property type="entry name" value="NDP_pyrophosphatase"/>
</dbReference>
<evidence type="ECO:0000259" key="15">
    <source>
        <dbReference type="PROSITE" id="PS51462"/>
    </source>
</evidence>
<dbReference type="InterPro" id="IPR000086">
    <property type="entry name" value="NUDIX_hydrolase_dom"/>
</dbReference>
<dbReference type="NCBIfam" id="TIGR00052">
    <property type="entry name" value="nudix-type nucleoside diphosphatase, YffH/AdpP family"/>
    <property type="match status" value="1"/>
</dbReference>
<dbReference type="PROSITE" id="PS51462">
    <property type="entry name" value="NUDIX"/>
    <property type="match status" value="1"/>
</dbReference>
<evidence type="ECO:0000256" key="11">
    <source>
        <dbReference type="ARBA" id="ARBA00033056"/>
    </source>
</evidence>
<evidence type="ECO:0000256" key="14">
    <source>
        <dbReference type="PIRSR" id="PIRSR604385-3"/>
    </source>
</evidence>
<evidence type="ECO:0000256" key="6">
    <source>
        <dbReference type="ARBA" id="ARBA00022801"/>
    </source>
</evidence>
<dbReference type="GO" id="GO:0019693">
    <property type="term" value="P:ribose phosphate metabolic process"/>
    <property type="evidence" value="ECO:0007669"/>
    <property type="project" value="TreeGrafter"/>
</dbReference>
<dbReference type="PANTHER" id="PTHR11839">
    <property type="entry name" value="UDP/ADP-SUGAR PYROPHOSPHATASE"/>
    <property type="match status" value="1"/>
</dbReference>
<dbReference type="PANTHER" id="PTHR11839:SF5">
    <property type="entry name" value="ADP-RIBOSE PYROPHOSPHATASE"/>
    <property type="match status" value="1"/>
</dbReference>
<dbReference type="AlphaFoldDB" id="A0A4Y8UIV7"/>
<dbReference type="GO" id="GO:0006753">
    <property type="term" value="P:nucleoside phosphate metabolic process"/>
    <property type="evidence" value="ECO:0007669"/>
    <property type="project" value="TreeGrafter"/>
</dbReference>
<keyword evidence="6" id="KW-0378">Hydrolase</keyword>
<dbReference type="PROSITE" id="PS00893">
    <property type="entry name" value="NUDIX_BOX"/>
    <property type="match status" value="1"/>
</dbReference>
<evidence type="ECO:0000256" key="2">
    <source>
        <dbReference type="ARBA" id="ARBA00007482"/>
    </source>
</evidence>
<evidence type="ECO:0000256" key="4">
    <source>
        <dbReference type="ARBA" id="ARBA00013297"/>
    </source>
</evidence>
<evidence type="ECO:0000256" key="13">
    <source>
        <dbReference type="PIRSR" id="PIRSR604385-2"/>
    </source>
</evidence>
<gene>
    <name evidence="16" type="ORF">E3W66_06205</name>
</gene>
<dbReference type="GO" id="GO:0047631">
    <property type="term" value="F:ADP-ribose diphosphatase activity"/>
    <property type="evidence" value="ECO:0007669"/>
    <property type="project" value="UniProtKB-EC"/>
</dbReference>
<dbReference type="CDD" id="cd24155">
    <property type="entry name" value="NUDIX_ADPRase"/>
    <property type="match status" value="1"/>
</dbReference>
<evidence type="ECO:0000313" key="17">
    <source>
        <dbReference type="Proteomes" id="UP000298133"/>
    </source>
</evidence>
<keyword evidence="7 13" id="KW-0460">Magnesium</keyword>
<evidence type="ECO:0000256" key="3">
    <source>
        <dbReference type="ARBA" id="ARBA00012453"/>
    </source>
</evidence>
<feature type="binding site" evidence="13">
    <location>
        <position position="159"/>
    </location>
    <ligand>
        <name>Mg(2+)</name>
        <dbReference type="ChEBI" id="CHEBI:18420"/>
        <label>1</label>
    </ligand>
</feature>
<feature type="binding site" evidence="13">
    <location>
        <position position="107"/>
    </location>
    <ligand>
        <name>Mg(2+)</name>
        <dbReference type="ChEBI" id="CHEBI:18420"/>
        <label>1</label>
    </ligand>
</feature>
<evidence type="ECO:0000256" key="7">
    <source>
        <dbReference type="ARBA" id="ARBA00022842"/>
    </source>
</evidence>
<protein>
    <recommendedName>
        <fullName evidence="4">ADP-ribose pyrophosphatase</fullName>
        <ecNumber evidence="3">3.6.1.13</ecNumber>
    </recommendedName>
    <alternativeName>
        <fullName evidence="9">ADP-ribose diphosphatase</fullName>
    </alternativeName>
    <alternativeName>
        <fullName evidence="11">ADP-ribose phosphohydrolase</fullName>
    </alternativeName>
    <alternativeName>
        <fullName evidence="10">Adenosine diphosphoribose pyrophosphatase</fullName>
    </alternativeName>
</protein>
<comment type="cofactor">
    <cofactor evidence="1 13">
        <name>Mg(2+)</name>
        <dbReference type="ChEBI" id="CHEBI:18420"/>
    </cofactor>
</comment>
<dbReference type="EC" id="3.6.1.13" evidence="3"/>
<proteinExistence type="inferred from homology"/>
<dbReference type="GO" id="GO:0019144">
    <property type="term" value="F:ADP-sugar diphosphatase activity"/>
    <property type="evidence" value="ECO:0007669"/>
    <property type="project" value="TreeGrafter"/>
</dbReference>
<dbReference type="InterPro" id="IPR020084">
    <property type="entry name" value="NUDIX_hydrolase_CS"/>
</dbReference>
<feature type="binding site" evidence="13">
    <location>
        <position position="91"/>
    </location>
    <ligand>
        <name>Mg(2+)</name>
        <dbReference type="ChEBI" id="CHEBI:18420"/>
        <label>1</label>
    </ligand>
</feature>
<name>A0A4Y8UIV7_9GAMM</name>
<dbReference type="GO" id="GO:0046872">
    <property type="term" value="F:metal ion binding"/>
    <property type="evidence" value="ECO:0007669"/>
    <property type="project" value="UniProtKB-KW"/>
</dbReference>
<feature type="binding site" evidence="13">
    <location>
        <position position="111"/>
    </location>
    <ligand>
        <name>Mg(2+)</name>
        <dbReference type="ChEBI" id="CHEBI:18420"/>
        <label>1</label>
    </ligand>
</feature>
<comment type="similarity">
    <text evidence="2">Belongs to the Nudix hydrolase family. NudF subfamily.</text>
</comment>
<dbReference type="EMBL" id="SPIA01000002">
    <property type="protein sequence ID" value="TFH68081.1"/>
    <property type="molecule type" value="Genomic_DNA"/>
</dbReference>
<comment type="catalytic activity">
    <reaction evidence="12">
        <text>ADP-D-ribose + H2O = D-ribose 5-phosphate + AMP + 2 H(+)</text>
        <dbReference type="Rhea" id="RHEA:10412"/>
        <dbReference type="ChEBI" id="CHEBI:15377"/>
        <dbReference type="ChEBI" id="CHEBI:15378"/>
        <dbReference type="ChEBI" id="CHEBI:57967"/>
        <dbReference type="ChEBI" id="CHEBI:78346"/>
        <dbReference type="ChEBI" id="CHEBI:456215"/>
        <dbReference type="EC" id="3.6.1.13"/>
    </reaction>
</comment>
<dbReference type="GO" id="GO:0005829">
    <property type="term" value="C:cytosol"/>
    <property type="evidence" value="ECO:0007669"/>
    <property type="project" value="TreeGrafter"/>
</dbReference>
<dbReference type="Gene3D" id="3.90.79.10">
    <property type="entry name" value="Nucleoside Triphosphate Pyrophosphohydrolase"/>
    <property type="match status" value="1"/>
</dbReference>
<dbReference type="Proteomes" id="UP000298133">
    <property type="component" value="Unassembled WGS sequence"/>
</dbReference>
<evidence type="ECO:0000256" key="8">
    <source>
        <dbReference type="ARBA" id="ARBA00025164"/>
    </source>
</evidence>
<dbReference type="InterPro" id="IPR015797">
    <property type="entry name" value="NUDIX_hydrolase-like_dom_sf"/>
</dbReference>
<evidence type="ECO:0000313" key="16">
    <source>
        <dbReference type="EMBL" id="TFH68081.1"/>
    </source>
</evidence>
<sequence>MLAHQYHHQDCQITPLEGGYRGFFTVNRYQVRHRLFAGGWSAPMQRELFERGNAAGVLLYDSAADRVGIVEQFRIGAHAQKESPWQFEVVAGIVEAGESAEQVVRRETFEEAGLQLQQLHPIANYLVSAGGTDEQMALYCGICDLSGGGGLHGLASEHEDIKLHCLSYAQACSSLAAGQFNNAALTMSLLWLQLHRQRLRETQL</sequence>
<evidence type="ECO:0000256" key="9">
    <source>
        <dbReference type="ARBA" id="ARBA00030162"/>
    </source>
</evidence>
<feature type="short sequence motif" description="Nudix box" evidence="14">
    <location>
        <begin position="92"/>
        <end position="114"/>
    </location>
</feature>
<keyword evidence="17" id="KW-1185">Reference proteome</keyword>
<accession>A0A4Y8UIV7</accession>
<evidence type="ECO:0000256" key="1">
    <source>
        <dbReference type="ARBA" id="ARBA00001946"/>
    </source>
</evidence>
<dbReference type="OrthoDB" id="5292471at2"/>
<feature type="domain" description="Nudix hydrolase" evidence="15">
    <location>
        <begin position="50"/>
        <end position="193"/>
    </location>
</feature>
<reference evidence="16 17" key="1">
    <citation type="submission" date="2019-03" db="EMBL/GenBank/DDBJ databases">
        <title>Draft genome of Gammaproteobacteria bacterium LSUCC0057, a member of the SAR92 clade.</title>
        <authorList>
            <person name="Lanclos V.C."/>
            <person name="Doiron C."/>
            <person name="Henson M.W."/>
            <person name="Thrash J.C."/>
        </authorList>
    </citation>
    <scope>NUCLEOTIDE SEQUENCE [LARGE SCALE GENOMIC DNA]</scope>
    <source>
        <strain evidence="16 17">LSUCC0057</strain>
    </source>
</reference>
<evidence type="ECO:0000256" key="10">
    <source>
        <dbReference type="ARBA" id="ARBA00030308"/>
    </source>
</evidence>
<dbReference type="Pfam" id="PF00293">
    <property type="entry name" value="NUDIX"/>
    <property type="match status" value="1"/>
</dbReference>
<evidence type="ECO:0000256" key="12">
    <source>
        <dbReference type="ARBA" id="ARBA00049546"/>
    </source>
</evidence>
<organism evidence="16 17">
    <name type="scientific">Gammaproteobacteria bacterium LSUCC0057</name>
    <dbReference type="NCBI Taxonomy" id="2559237"/>
    <lineage>
        <taxon>Bacteria</taxon>
        <taxon>Pseudomonadati</taxon>
        <taxon>Pseudomonadota</taxon>
        <taxon>Gammaproteobacteria</taxon>
        <taxon>Cellvibrionales</taxon>
        <taxon>Porticoccaceae</taxon>
        <taxon>SAR92 clade</taxon>
    </lineage>
</organism>
<comment type="function">
    <text evidence="8">Acts on ADP-mannose and ADP-glucose as well as ADP-ribose. Prevents glycogen biosynthesis. The reaction catalyzed by this enzyme is a limiting step of the gluconeogenic process.</text>
</comment>
<evidence type="ECO:0000256" key="5">
    <source>
        <dbReference type="ARBA" id="ARBA00022723"/>
    </source>
</evidence>
<dbReference type="SUPFAM" id="SSF55811">
    <property type="entry name" value="Nudix"/>
    <property type="match status" value="1"/>
</dbReference>
<keyword evidence="5 13" id="KW-0479">Metal-binding</keyword>